<dbReference type="Proteomes" id="UP000789595">
    <property type="component" value="Unassembled WGS sequence"/>
</dbReference>
<dbReference type="AlphaFoldDB" id="A0A8J2WYD7"/>
<keyword evidence="2" id="KW-1185">Reference proteome</keyword>
<evidence type="ECO:0000313" key="1">
    <source>
        <dbReference type="EMBL" id="CAH0373402.1"/>
    </source>
</evidence>
<dbReference type="EMBL" id="CAKKNE010000004">
    <property type="protein sequence ID" value="CAH0373402.1"/>
    <property type="molecule type" value="Genomic_DNA"/>
</dbReference>
<proteinExistence type="predicted"/>
<accession>A0A8J2WYD7</accession>
<protein>
    <submittedName>
        <fullName evidence="1">Uncharacterized protein</fullName>
    </submittedName>
</protein>
<gene>
    <name evidence="1" type="ORF">PECAL_4P05940</name>
</gene>
<sequence>MHGALTTLVAASAAAASVRTRTPSKTWRTLRLYHINPLRFDADDIADKDLGDAAGDAFFDISSITNYYACAPGSRRAPGVVCANAETTGPDIGVTEVEVEVEGAFGPYGTCNICGDDGRSPLNHSQTCTPGMYVCNCENGKFPPTTLPCTTQMGRENTSLFLGKEGIGGFCNGRSSSVAACAAGSAADKLQGFWYSPPKSGDCESGKCTWRVKRVVKRIRRDCHADHFYSSIESKNASCFAPCKTRNSTCWVDCFVDTTLGSNARTACDPSSGMTASQIVEAWTAPFDACPSA</sequence>
<comment type="caution">
    <text evidence="1">The sequence shown here is derived from an EMBL/GenBank/DDBJ whole genome shotgun (WGS) entry which is preliminary data.</text>
</comment>
<organism evidence="1 2">
    <name type="scientific">Pelagomonas calceolata</name>
    <dbReference type="NCBI Taxonomy" id="35677"/>
    <lineage>
        <taxon>Eukaryota</taxon>
        <taxon>Sar</taxon>
        <taxon>Stramenopiles</taxon>
        <taxon>Ochrophyta</taxon>
        <taxon>Pelagophyceae</taxon>
        <taxon>Pelagomonadales</taxon>
        <taxon>Pelagomonadaceae</taxon>
        <taxon>Pelagomonas</taxon>
    </lineage>
</organism>
<evidence type="ECO:0000313" key="2">
    <source>
        <dbReference type="Proteomes" id="UP000789595"/>
    </source>
</evidence>
<dbReference type="OrthoDB" id="200619at2759"/>
<reference evidence="1" key="1">
    <citation type="submission" date="2021-11" db="EMBL/GenBank/DDBJ databases">
        <authorList>
            <consortium name="Genoscope - CEA"/>
            <person name="William W."/>
        </authorList>
    </citation>
    <scope>NUCLEOTIDE SEQUENCE</scope>
</reference>
<name>A0A8J2WYD7_9STRA</name>